<dbReference type="Proteomes" id="UP000318138">
    <property type="component" value="Plasmid unnamed1"/>
</dbReference>
<name>A0A856M596_9BACI</name>
<sequence>MRQTVSVPENIQAKIQWNKLTVVDGFVIIGSLAVGYFMKGLVYPYLQIPFVLFIVLATTFYLWPCPDSPSKKIYEMTLMVFRKDSRTYKAQEPVNYSMIKQED</sequence>
<feature type="transmembrane region" description="Helical" evidence="1">
    <location>
        <begin position="20"/>
        <end position="38"/>
    </location>
</feature>
<evidence type="ECO:0000256" key="1">
    <source>
        <dbReference type="SAM" id="Phobius"/>
    </source>
</evidence>
<keyword evidence="3" id="KW-1185">Reference proteome</keyword>
<dbReference type="RefSeq" id="WP_013603212.1">
    <property type="nucleotide sequence ID" value="NZ_CP041370.1"/>
</dbReference>
<evidence type="ECO:0000313" key="3">
    <source>
        <dbReference type="Proteomes" id="UP000318138"/>
    </source>
</evidence>
<gene>
    <name evidence="2" type="ORF">FLK61_00110</name>
</gene>
<proteinExistence type="predicted"/>
<dbReference type="EMBL" id="CP041370">
    <property type="protein sequence ID" value="QDK92253.1"/>
    <property type="molecule type" value="Genomic_DNA"/>
</dbReference>
<evidence type="ECO:0000313" key="2">
    <source>
        <dbReference type="EMBL" id="QDK92253.1"/>
    </source>
</evidence>
<feature type="transmembrane region" description="Helical" evidence="1">
    <location>
        <begin position="44"/>
        <end position="63"/>
    </location>
</feature>
<keyword evidence="1" id="KW-0472">Membrane</keyword>
<evidence type="ECO:0008006" key="4">
    <source>
        <dbReference type="Google" id="ProtNLM"/>
    </source>
</evidence>
<geneLocation type="plasmid" evidence="2 3">
    <name>unnamed1</name>
</geneLocation>
<dbReference type="InterPro" id="IPR020275">
    <property type="entry name" value="DUF5592"/>
</dbReference>
<dbReference type="GeneID" id="39574242"/>
<dbReference type="Pfam" id="PF17332">
    <property type="entry name" value="DUF5592"/>
    <property type="match status" value="1"/>
</dbReference>
<keyword evidence="1" id="KW-0812">Transmembrane</keyword>
<keyword evidence="2" id="KW-0614">Plasmid</keyword>
<dbReference type="AlphaFoldDB" id="A0A856M596"/>
<dbReference type="KEGG" id="psua:FLK61_00110"/>
<accession>A0A856M596</accession>
<organism evidence="2 3">
    <name type="scientific">Paenalkalicoccus suaedae</name>
    <dbReference type="NCBI Taxonomy" id="2592382"/>
    <lineage>
        <taxon>Bacteria</taxon>
        <taxon>Bacillati</taxon>
        <taxon>Bacillota</taxon>
        <taxon>Bacilli</taxon>
        <taxon>Bacillales</taxon>
        <taxon>Bacillaceae</taxon>
        <taxon>Paenalkalicoccus</taxon>
    </lineage>
</organism>
<keyword evidence="1" id="KW-1133">Transmembrane helix</keyword>
<reference evidence="2 3" key="1">
    <citation type="submission" date="2019-07" db="EMBL/GenBank/DDBJ databases">
        <title>Bacillus alkalisoli sp. nov. isolated from saline soil.</title>
        <authorList>
            <person name="Sun J.-Q."/>
            <person name="Xu L."/>
        </authorList>
    </citation>
    <scope>NUCLEOTIDE SEQUENCE [LARGE SCALE GENOMIC DNA]</scope>
    <source>
        <strain evidence="2 3">M4U3P1</strain>
        <plasmid evidence="2 3">unnamed1</plasmid>
    </source>
</reference>
<protein>
    <recommendedName>
        <fullName evidence="4">PrgI family protein</fullName>
    </recommendedName>
</protein>